<reference evidence="2 3" key="1">
    <citation type="submission" date="2020-08" db="EMBL/GenBank/DDBJ databases">
        <title>Genomic Encyclopedia of Type Strains, Phase IV (KMG-IV): sequencing the most valuable type-strain genomes for metagenomic binning, comparative biology and taxonomic classification.</title>
        <authorList>
            <person name="Goeker M."/>
        </authorList>
    </citation>
    <scope>NUCLEOTIDE SEQUENCE [LARGE SCALE GENOMIC DNA]</scope>
    <source>
        <strain evidence="2 3">DSM 5391</strain>
    </source>
</reference>
<feature type="domain" description="HTH cro/C1-type" evidence="1">
    <location>
        <begin position="11"/>
        <end position="65"/>
    </location>
</feature>
<comment type="caution">
    <text evidence="2">The sequence shown here is derived from an EMBL/GenBank/DDBJ whole genome shotgun (WGS) entry which is preliminary data.</text>
</comment>
<dbReference type="CDD" id="cd00093">
    <property type="entry name" value="HTH_XRE"/>
    <property type="match status" value="1"/>
</dbReference>
<organism evidence="2 3">
    <name type="scientific">Bacillus benzoevorans</name>
    <dbReference type="NCBI Taxonomy" id="1456"/>
    <lineage>
        <taxon>Bacteria</taxon>
        <taxon>Bacillati</taxon>
        <taxon>Bacillota</taxon>
        <taxon>Bacilli</taxon>
        <taxon>Bacillales</taxon>
        <taxon>Bacillaceae</taxon>
        <taxon>Bacillus</taxon>
    </lineage>
</organism>
<evidence type="ECO:0000313" key="3">
    <source>
        <dbReference type="Proteomes" id="UP000531594"/>
    </source>
</evidence>
<dbReference type="PROSITE" id="PS50943">
    <property type="entry name" value="HTH_CROC1"/>
    <property type="match status" value="1"/>
</dbReference>
<name>A0A7X0LWG7_9BACI</name>
<evidence type="ECO:0000313" key="2">
    <source>
        <dbReference type="EMBL" id="MBB6447041.1"/>
    </source>
</evidence>
<accession>A0A7X0LWG7</accession>
<gene>
    <name evidence="2" type="ORF">HNR53_003718</name>
</gene>
<sequence length="70" mass="8071">MKIVLKNKEKLRMALIEKGYSQRAFSKSLGMSENYLNQIMNDKKNPSPSVAKKIVSVLKLNFHDVFKITK</sequence>
<dbReference type="RefSeq" id="WP_184528585.1">
    <property type="nucleotide sequence ID" value="NZ_JACHGK010000016.1"/>
</dbReference>
<dbReference type="Pfam" id="PF01381">
    <property type="entry name" value="HTH_3"/>
    <property type="match status" value="1"/>
</dbReference>
<dbReference type="InterPro" id="IPR010982">
    <property type="entry name" value="Lambda_DNA-bd_dom_sf"/>
</dbReference>
<dbReference type="SMART" id="SM00530">
    <property type="entry name" value="HTH_XRE"/>
    <property type="match status" value="1"/>
</dbReference>
<keyword evidence="3" id="KW-1185">Reference proteome</keyword>
<dbReference type="AlphaFoldDB" id="A0A7X0LWG7"/>
<keyword evidence="2" id="KW-0238">DNA-binding</keyword>
<dbReference type="EMBL" id="JACHGK010000016">
    <property type="protein sequence ID" value="MBB6447041.1"/>
    <property type="molecule type" value="Genomic_DNA"/>
</dbReference>
<dbReference type="SUPFAM" id="SSF47413">
    <property type="entry name" value="lambda repressor-like DNA-binding domains"/>
    <property type="match status" value="1"/>
</dbReference>
<dbReference type="Proteomes" id="UP000531594">
    <property type="component" value="Unassembled WGS sequence"/>
</dbReference>
<dbReference type="GO" id="GO:0003677">
    <property type="term" value="F:DNA binding"/>
    <property type="evidence" value="ECO:0007669"/>
    <property type="project" value="UniProtKB-KW"/>
</dbReference>
<dbReference type="Gene3D" id="1.10.260.40">
    <property type="entry name" value="lambda repressor-like DNA-binding domains"/>
    <property type="match status" value="1"/>
</dbReference>
<dbReference type="InterPro" id="IPR001387">
    <property type="entry name" value="Cro/C1-type_HTH"/>
</dbReference>
<protein>
    <submittedName>
        <fullName evidence="2">DNA-binding XRE family transcriptional regulator</fullName>
    </submittedName>
</protein>
<proteinExistence type="predicted"/>
<evidence type="ECO:0000259" key="1">
    <source>
        <dbReference type="PROSITE" id="PS50943"/>
    </source>
</evidence>